<dbReference type="Gene3D" id="3.60.20.10">
    <property type="entry name" value="Glutamine Phosphoribosylpyrophosphate, subunit 1, domain 1"/>
    <property type="match status" value="1"/>
</dbReference>
<name>A0A9W7LFZ1_9STRA</name>
<organism evidence="4 5">
    <name type="scientific">Triparma columacea</name>
    <dbReference type="NCBI Taxonomy" id="722753"/>
    <lineage>
        <taxon>Eukaryota</taxon>
        <taxon>Sar</taxon>
        <taxon>Stramenopiles</taxon>
        <taxon>Ochrophyta</taxon>
        <taxon>Bolidophyceae</taxon>
        <taxon>Parmales</taxon>
        <taxon>Triparmaceae</taxon>
        <taxon>Triparma</taxon>
    </lineage>
</organism>
<keyword evidence="1" id="KW-0647">Proteasome</keyword>
<dbReference type="GO" id="GO:0006511">
    <property type="term" value="P:ubiquitin-dependent protein catabolic process"/>
    <property type="evidence" value="ECO:0007669"/>
    <property type="project" value="InterPro"/>
</dbReference>
<feature type="chain" id="PRO_5040906035" description="Proteasome alpha-type subunits domain-containing protein" evidence="2">
    <location>
        <begin position="20"/>
        <end position="266"/>
    </location>
</feature>
<dbReference type="InterPro" id="IPR001353">
    <property type="entry name" value="Proteasome_sua/b"/>
</dbReference>
<evidence type="ECO:0000259" key="3">
    <source>
        <dbReference type="SMART" id="SM00948"/>
    </source>
</evidence>
<dbReference type="Pfam" id="PF10584">
    <property type="entry name" value="Proteasome_A_N"/>
    <property type="match status" value="1"/>
</dbReference>
<proteinExistence type="predicted"/>
<keyword evidence="2" id="KW-0732">Signal</keyword>
<dbReference type="GO" id="GO:0019773">
    <property type="term" value="C:proteasome core complex, alpha-subunit complex"/>
    <property type="evidence" value="ECO:0007669"/>
    <property type="project" value="InterPro"/>
</dbReference>
<gene>
    <name evidence="4" type="ORF">TrCOL_g12596</name>
</gene>
<dbReference type="InterPro" id="IPR029055">
    <property type="entry name" value="Ntn_hydrolases_N"/>
</dbReference>
<dbReference type="SMART" id="SM00948">
    <property type="entry name" value="Proteasome_A_N"/>
    <property type="match status" value="1"/>
</dbReference>
<dbReference type="EMBL" id="BRYA01000453">
    <property type="protein sequence ID" value="GMI49029.1"/>
    <property type="molecule type" value="Genomic_DNA"/>
</dbReference>
<protein>
    <recommendedName>
        <fullName evidence="3">Proteasome alpha-type subunits domain-containing protein</fullName>
    </recommendedName>
</protein>
<reference evidence="5" key="1">
    <citation type="journal article" date="2023" name="Commun. Biol.">
        <title>Genome analysis of Parmales, the sister group of diatoms, reveals the evolutionary specialization of diatoms from phago-mixotrophs to photoautotrophs.</title>
        <authorList>
            <person name="Ban H."/>
            <person name="Sato S."/>
            <person name="Yoshikawa S."/>
            <person name="Yamada K."/>
            <person name="Nakamura Y."/>
            <person name="Ichinomiya M."/>
            <person name="Sato N."/>
            <person name="Blanc-Mathieu R."/>
            <person name="Endo H."/>
            <person name="Kuwata A."/>
            <person name="Ogata H."/>
        </authorList>
    </citation>
    <scope>NUCLEOTIDE SEQUENCE [LARGE SCALE GENOMIC DNA]</scope>
</reference>
<evidence type="ECO:0000256" key="2">
    <source>
        <dbReference type="SAM" id="SignalP"/>
    </source>
</evidence>
<dbReference type="AlphaFoldDB" id="A0A9W7LFZ1"/>
<evidence type="ECO:0000313" key="5">
    <source>
        <dbReference type="Proteomes" id="UP001165065"/>
    </source>
</evidence>
<dbReference type="InterPro" id="IPR000426">
    <property type="entry name" value="Proteasome_asu_N"/>
</dbReference>
<feature type="signal peptide" evidence="2">
    <location>
        <begin position="1"/>
        <end position="19"/>
    </location>
</feature>
<dbReference type="Pfam" id="PF00227">
    <property type="entry name" value="Proteasome"/>
    <property type="match status" value="1"/>
</dbReference>
<accession>A0A9W7LFZ1</accession>
<feature type="domain" description="Proteasome alpha-type subunits" evidence="3">
    <location>
        <begin position="26"/>
        <end position="48"/>
    </location>
</feature>
<dbReference type="OrthoDB" id="431557at2759"/>
<dbReference type="PANTHER" id="PTHR11599">
    <property type="entry name" value="PROTEASOME SUBUNIT ALPHA/BETA"/>
    <property type="match status" value="1"/>
</dbReference>
<comment type="caution">
    <text evidence="4">The sequence shown here is derived from an EMBL/GenBank/DDBJ whole genome shotgun (WGS) entry which is preliminary data.</text>
</comment>
<dbReference type="InterPro" id="IPR050115">
    <property type="entry name" value="Proteasome_alpha"/>
</dbReference>
<dbReference type="Proteomes" id="UP001165065">
    <property type="component" value="Unassembled WGS sequence"/>
</dbReference>
<keyword evidence="5" id="KW-1185">Reference proteome</keyword>
<dbReference type="SUPFAM" id="SSF56235">
    <property type="entry name" value="N-terminal nucleophile aminohydrolases (Ntn hydrolases)"/>
    <property type="match status" value="1"/>
</dbReference>
<evidence type="ECO:0000313" key="4">
    <source>
        <dbReference type="EMBL" id="GMI49029.1"/>
    </source>
</evidence>
<evidence type="ECO:0000256" key="1">
    <source>
        <dbReference type="ARBA" id="ARBA00022942"/>
    </source>
</evidence>
<sequence>MLSPTLLLLLAISFPLSLCGRYDDRYAFSLSTFNPEGRLLQVEYAAKSASNAAPTVGYITDDGDGDNDEDDCTVCMECPIETPSPGLRPTFPRVFKLTSKSIASSSGMSSDFSYVMDEVSKEAMTWRAEYCEEMPLNVLVFEVAKVMQGCTMRPGVRPLALAVLVGGLDSENRPRLFQINSAGDVTEGREFVVGESNFGPDELREAVERDKVLDLLKVAMAKRADRLENSGYDKGAFEHAVKARIGARSGFTHVVRPVDNQNENNG</sequence>